<dbReference type="KEGG" id="swo:Swol_1321"/>
<dbReference type="Pfam" id="PF00989">
    <property type="entry name" value="PAS"/>
    <property type="match status" value="1"/>
</dbReference>
<name>Q0AXC5_SYNWW</name>
<feature type="domain" description="HD-GYP" evidence="3">
    <location>
        <begin position="658"/>
        <end position="848"/>
    </location>
</feature>
<dbReference type="eggNOG" id="COG2206">
    <property type="taxonomic scope" value="Bacteria"/>
</dbReference>
<reference evidence="5" key="1">
    <citation type="journal article" date="2010" name="Environ. Microbiol.">
        <title>The genome of Syntrophomonas wolfei: new insights into syntrophic metabolism and biohydrogen production.</title>
        <authorList>
            <person name="Sieber J.R."/>
            <person name="Sims D.R."/>
            <person name="Han C."/>
            <person name="Kim E."/>
            <person name="Lykidis A."/>
            <person name="Lapidus A.L."/>
            <person name="McDonnald E."/>
            <person name="Rohlin L."/>
            <person name="Culley D.E."/>
            <person name="Gunsalus R."/>
            <person name="McInerney M.J."/>
        </authorList>
    </citation>
    <scope>NUCLEOTIDE SEQUENCE [LARGE SCALE GENOMIC DNA]</scope>
    <source>
        <strain evidence="5">DSM 2245B / Goettingen</strain>
    </source>
</reference>
<dbReference type="Pfam" id="PF08448">
    <property type="entry name" value="PAS_4"/>
    <property type="match status" value="1"/>
</dbReference>
<dbReference type="Gene3D" id="3.30.450.20">
    <property type="entry name" value="PAS domain"/>
    <property type="match status" value="2"/>
</dbReference>
<accession>Q0AXC5</accession>
<dbReference type="Gene3D" id="3.30.450.40">
    <property type="match status" value="2"/>
</dbReference>
<dbReference type="PANTHER" id="PTHR43155:SF2">
    <property type="entry name" value="CYCLIC DI-GMP PHOSPHODIESTERASE PA4108"/>
    <property type="match status" value="1"/>
</dbReference>
<dbReference type="HOGENOM" id="CLU_008994_0_0_9"/>
<dbReference type="PROSITE" id="PS50112">
    <property type="entry name" value="PAS"/>
    <property type="match status" value="2"/>
</dbReference>
<dbReference type="InterPro" id="IPR013767">
    <property type="entry name" value="PAS_fold"/>
</dbReference>
<feature type="domain" description="PAS" evidence="1">
    <location>
        <begin position="360"/>
        <end position="430"/>
    </location>
</feature>
<dbReference type="PROSITE" id="PS51831">
    <property type="entry name" value="HD"/>
    <property type="match status" value="1"/>
</dbReference>
<dbReference type="EMBL" id="CP000448">
    <property type="protein sequence ID" value="ABI68629.1"/>
    <property type="molecule type" value="Genomic_DNA"/>
</dbReference>
<dbReference type="InterPro" id="IPR037522">
    <property type="entry name" value="HD_GYP_dom"/>
</dbReference>
<sequence length="848" mass="93906">MFTALQGHISLSFESCILDAKKIPRLHRLNISVPVDGKKDEDEVLILLEDLSERRQMEEAFVDSEHRLALIIDFLPDATLAIDCNGRVITWNRAAEEMTGVRAREIIGKGNYEYALPFYGYRRPLLLDQVLSASAEWQQSYTVLEKKDRILSVENFYPAVGESGAYLRSTAAPLLDADGKLIGAIESIQNVTQKKRAEEITAIQRDLGISMIAVNGMEEALSICLNSALKISGMHAGAIFLVDKGGDKLTLSVHRGLSPGFVEQVKTCAFNTESSLYTQALYSSADELTAYFGDIILQEGLKSMAIIPIYHKDKMLASLKLSSRIISMVPEHSRQAIENVANYIGTIIARLQVEEELRESEERYRQLVEVSPDAIAVHINGRIVFINHAGARLLGAEKVEGILGRRIIEFIHPESRQVYIDLMEPLAANGVFPLTEMKIILINGRIIYAEVTGAALVFEGTPAVQVIVRDITVRKKAQYDLSREVYKLRVLYDLAVAMSSSQSMDETLKLTADKSRELFAADCIFIFLMDENKSEAFPHTLSGNKLTEWLEVRIPYGKGLIGMVAASESGYIIEDYITSPLFTHIFDDLVLEEGLICGLAAPIIIGNDCLGVLVVGHRKRTVLTEANLDTLTLIANLLAVEITRDRAEESLQKSLEHLRTVFECTVNALSITAEKKDPYTAGHQRRVASLACAIAQEMKLPQYYIDNVRTASILHDIGKLQIPTDILTKPGGLTEIERLLVKTHPQAGYEIVKTIPFAQAISTALLQHHERMDGSGYPRGLSGEEILLEARILAVADVVEAMASHRPYRPALGIESALEEIRCGAGTIYDAEVVEACLKVFSSNNFTF</sequence>
<dbReference type="InterPro" id="IPR003607">
    <property type="entry name" value="HD/PDEase_dom"/>
</dbReference>
<gene>
    <name evidence="4" type="ordered locus">Swol_1321</name>
</gene>
<dbReference type="SMART" id="SM00471">
    <property type="entry name" value="HDc"/>
    <property type="match status" value="1"/>
</dbReference>
<dbReference type="Pfam" id="PF13487">
    <property type="entry name" value="HD_5"/>
    <property type="match status" value="1"/>
</dbReference>
<dbReference type="SUPFAM" id="SSF109604">
    <property type="entry name" value="HD-domain/PDEase-like"/>
    <property type="match status" value="1"/>
</dbReference>
<dbReference type="OrthoDB" id="9798833at2"/>
<dbReference type="InterPro" id="IPR013656">
    <property type="entry name" value="PAS_4"/>
</dbReference>
<dbReference type="InterPro" id="IPR029016">
    <property type="entry name" value="GAF-like_dom_sf"/>
</dbReference>
<dbReference type="InterPro" id="IPR006674">
    <property type="entry name" value="HD_domain"/>
</dbReference>
<feature type="domain" description="PAS" evidence="1">
    <location>
        <begin position="64"/>
        <end position="117"/>
    </location>
</feature>
<evidence type="ECO:0000313" key="5">
    <source>
        <dbReference type="Proteomes" id="UP000001968"/>
    </source>
</evidence>
<feature type="domain" description="HD" evidence="2">
    <location>
        <begin position="680"/>
        <end position="802"/>
    </location>
</feature>
<proteinExistence type="predicted"/>
<dbReference type="CDD" id="cd00077">
    <property type="entry name" value="HDc"/>
    <property type="match status" value="1"/>
</dbReference>
<keyword evidence="5" id="KW-1185">Reference proteome</keyword>
<evidence type="ECO:0000259" key="2">
    <source>
        <dbReference type="PROSITE" id="PS51831"/>
    </source>
</evidence>
<evidence type="ECO:0000313" key="4">
    <source>
        <dbReference type="EMBL" id="ABI68629.1"/>
    </source>
</evidence>
<dbReference type="CDD" id="cd00130">
    <property type="entry name" value="PAS"/>
    <property type="match status" value="2"/>
</dbReference>
<dbReference type="PROSITE" id="PS51832">
    <property type="entry name" value="HD_GYP"/>
    <property type="match status" value="1"/>
</dbReference>
<dbReference type="InterPro" id="IPR000014">
    <property type="entry name" value="PAS"/>
</dbReference>
<dbReference type="AlphaFoldDB" id="Q0AXC5"/>
<dbReference type="SUPFAM" id="SSF55781">
    <property type="entry name" value="GAF domain-like"/>
    <property type="match status" value="2"/>
</dbReference>
<dbReference type="SMART" id="SM00065">
    <property type="entry name" value="GAF"/>
    <property type="match status" value="2"/>
</dbReference>
<dbReference type="eggNOG" id="COG3829">
    <property type="taxonomic scope" value="Bacteria"/>
</dbReference>
<dbReference type="InterPro" id="IPR003018">
    <property type="entry name" value="GAF"/>
</dbReference>
<dbReference type="NCBIfam" id="TIGR00229">
    <property type="entry name" value="sensory_box"/>
    <property type="match status" value="2"/>
</dbReference>
<organism evidence="4 5">
    <name type="scientific">Syntrophomonas wolfei subsp. wolfei (strain DSM 2245B / Goettingen)</name>
    <dbReference type="NCBI Taxonomy" id="335541"/>
    <lineage>
        <taxon>Bacteria</taxon>
        <taxon>Bacillati</taxon>
        <taxon>Bacillota</taxon>
        <taxon>Clostridia</taxon>
        <taxon>Eubacteriales</taxon>
        <taxon>Syntrophomonadaceae</taxon>
        <taxon>Syntrophomonas</taxon>
    </lineage>
</organism>
<evidence type="ECO:0000259" key="3">
    <source>
        <dbReference type="PROSITE" id="PS51832"/>
    </source>
</evidence>
<dbReference type="Gene3D" id="1.10.3210.10">
    <property type="entry name" value="Hypothetical protein af1432"/>
    <property type="match status" value="1"/>
</dbReference>
<protein>
    <submittedName>
        <fullName evidence="4">HD-GYP domain-like protein</fullName>
    </submittedName>
</protein>
<dbReference type="SMART" id="SM00091">
    <property type="entry name" value="PAS"/>
    <property type="match status" value="2"/>
</dbReference>
<dbReference type="InterPro" id="IPR035965">
    <property type="entry name" value="PAS-like_dom_sf"/>
</dbReference>
<dbReference type="Pfam" id="PF01590">
    <property type="entry name" value="GAF"/>
    <property type="match status" value="1"/>
</dbReference>
<dbReference type="SUPFAM" id="SSF55785">
    <property type="entry name" value="PYP-like sensor domain (PAS domain)"/>
    <property type="match status" value="2"/>
</dbReference>
<dbReference type="PANTHER" id="PTHR43155">
    <property type="entry name" value="CYCLIC DI-GMP PHOSPHODIESTERASE PA4108-RELATED"/>
    <property type="match status" value="1"/>
</dbReference>
<dbReference type="GO" id="GO:0006355">
    <property type="term" value="P:regulation of DNA-templated transcription"/>
    <property type="evidence" value="ECO:0007669"/>
    <property type="project" value="InterPro"/>
</dbReference>
<dbReference type="eggNOG" id="COG2203">
    <property type="taxonomic scope" value="Bacteria"/>
</dbReference>
<dbReference type="STRING" id="335541.Swol_1321"/>
<dbReference type="Proteomes" id="UP000001968">
    <property type="component" value="Chromosome"/>
</dbReference>
<evidence type="ECO:0000259" key="1">
    <source>
        <dbReference type="PROSITE" id="PS50112"/>
    </source>
</evidence>